<organism evidence="1 2">
    <name type="scientific">Durusdinium trenchii</name>
    <dbReference type="NCBI Taxonomy" id="1381693"/>
    <lineage>
        <taxon>Eukaryota</taxon>
        <taxon>Sar</taxon>
        <taxon>Alveolata</taxon>
        <taxon>Dinophyceae</taxon>
        <taxon>Suessiales</taxon>
        <taxon>Symbiodiniaceae</taxon>
        <taxon>Durusdinium</taxon>
    </lineage>
</organism>
<accession>A0ABP0HE21</accession>
<evidence type="ECO:0000313" key="2">
    <source>
        <dbReference type="Proteomes" id="UP001642484"/>
    </source>
</evidence>
<sequence length="346" mass="39114">MSAAASEAAPLRFSGENEDGREYKRWKTWVKNKLLTLDKLPETARGAYIYTLLAGKALEAVEHLDPGDYQKKDGDQVLWSLLDKRFPQLEVVDELGEILGEVFNLRSQEGETMKQWAARASELFDRCHRKTGVQFPDEARGWLLLRRANLSEEQKAVVISRARGDLKRESIAAALRSCYPTLLLENGEQPLHWQKRPWTIRPSPTMPGKKIFQTWSACWKTINRAAVVEELDFIAAIMNRPTLLEQARTRFSKAAGEWTPDEVMLVSSPGFGVLDSGCGRTVVGASTLQSFEKLWSQRGWTVPSKISEVHQFKFGNGDVETSHYSVQMPVILANRRGVIRAAVIIW</sequence>
<gene>
    <name evidence="1" type="ORF">CCMP2556_LOCUS744</name>
</gene>
<proteinExistence type="predicted"/>
<keyword evidence="2" id="KW-1185">Reference proteome</keyword>
<name>A0ABP0HE21_9DINO</name>
<comment type="caution">
    <text evidence="1">The sequence shown here is derived from an EMBL/GenBank/DDBJ whole genome shotgun (WGS) entry which is preliminary data.</text>
</comment>
<dbReference type="EMBL" id="CAXAMN010000225">
    <property type="protein sequence ID" value="CAK8987095.1"/>
    <property type="molecule type" value="Genomic_DNA"/>
</dbReference>
<evidence type="ECO:0000313" key="1">
    <source>
        <dbReference type="EMBL" id="CAK8987095.1"/>
    </source>
</evidence>
<protein>
    <submittedName>
        <fullName evidence="1">Uncharacterized protein</fullName>
    </submittedName>
</protein>
<dbReference type="Proteomes" id="UP001642484">
    <property type="component" value="Unassembled WGS sequence"/>
</dbReference>
<reference evidence="1 2" key="1">
    <citation type="submission" date="2024-02" db="EMBL/GenBank/DDBJ databases">
        <authorList>
            <person name="Chen Y."/>
            <person name="Shah S."/>
            <person name="Dougan E. K."/>
            <person name="Thang M."/>
            <person name="Chan C."/>
        </authorList>
    </citation>
    <scope>NUCLEOTIDE SEQUENCE [LARGE SCALE GENOMIC DNA]</scope>
</reference>